<name>A0AC34QK66_9BILA</name>
<proteinExistence type="predicted"/>
<reference evidence="2" key="1">
    <citation type="submission" date="2022-11" db="UniProtKB">
        <authorList>
            <consortium name="WormBaseParasite"/>
        </authorList>
    </citation>
    <scope>IDENTIFICATION</scope>
</reference>
<evidence type="ECO:0000313" key="1">
    <source>
        <dbReference type="Proteomes" id="UP000887576"/>
    </source>
</evidence>
<protein>
    <submittedName>
        <fullName evidence="2">Uncharacterized protein</fullName>
    </submittedName>
</protein>
<evidence type="ECO:0000313" key="2">
    <source>
        <dbReference type="WBParaSite" id="JU765_v2.g17155.t1"/>
    </source>
</evidence>
<accession>A0AC34QK66</accession>
<dbReference type="WBParaSite" id="JU765_v2.g17155.t1">
    <property type="protein sequence ID" value="JU765_v2.g17155.t1"/>
    <property type="gene ID" value="JU765_v2.g17155"/>
</dbReference>
<dbReference type="Proteomes" id="UP000887576">
    <property type="component" value="Unplaced"/>
</dbReference>
<organism evidence="1 2">
    <name type="scientific">Panagrolaimus sp. JU765</name>
    <dbReference type="NCBI Taxonomy" id="591449"/>
    <lineage>
        <taxon>Eukaryota</taxon>
        <taxon>Metazoa</taxon>
        <taxon>Ecdysozoa</taxon>
        <taxon>Nematoda</taxon>
        <taxon>Chromadorea</taxon>
        <taxon>Rhabditida</taxon>
        <taxon>Tylenchina</taxon>
        <taxon>Panagrolaimomorpha</taxon>
        <taxon>Panagrolaimoidea</taxon>
        <taxon>Panagrolaimidae</taxon>
        <taxon>Panagrolaimus</taxon>
    </lineage>
</organism>
<sequence length="72" mass="8306">MNCRSAVFLSFLLVVLLSSALCRPRVDEELLNSLILRKYRPYNGRIFSYLEPRRVTRQGDVFGGEAPVRRSC</sequence>